<accession>A0A7K5MEX0</accession>
<reference evidence="2 3" key="1">
    <citation type="submission" date="2019-09" db="EMBL/GenBank/DDBJ databases">
        <title>Bird 10,000 Genomes (B10K) Project - Family phase.</title>
        <authorList>
            <person name="Zhang G."/>
        </authorList>
    </citation>
    <scope>NUCLEOTIDE SEQUENCE [LARGE SCALE GENOMIC DNA]</scope>
    <source>
        <strain evidence="2">B10K-DU-001-69</strain>
        <tissue evidence="2">Muscle</tissue>
    </source>
</reference>
<feature type="non-terminal residue" evidence="2">
    <location>
        <position position="1"/>
    </location>
</feature>
<evidence type="ECO:0000313" key="2">
    <source>
        <dbReference type="EMBL" id="NWT28434.1"/>
    </source>
</evidence>
<feature type="non-terminal residue" evidence="2">
    <location>
        <position position="82"/>
    </location>
</feature>
<name>A0A7K5MEX0_CARCD</name>
<comment type="caution">
    <text evidence="2">The sequence shown here is derived from an EMBL/GenBank/DDBJ whole genome shotgun (WGS) entry which is preliminary data.</text>
</comment>
<evidence type="ECO:0000313" key="3">
    <source>
        <dbReference type="Proteomes" id="UP000583740"/>
    </source>
</evidence>
<dbReference type="Gene3D" id="2.60.120.920">
    <property type="match status" value="1"/>
</dbReference>
<gene>
    <name evidence="2" type="primary">Trim10</name>
    <name evidence="2" type="ORF">CARCAR_R15456</name>
</gene>
<dbReference type="AlphaFoldDB" id="A0A7K5MEX0"/>
<keyword evidence="3" id="KW-1185">Reference proteome</keyword>
<sequence length="82" mass="9924">KVWALRLNWDWRYSTICMTPEVLALREKLQRIRVCLDYEMGRVTFYNAKDLTQIVQLEATFTEKVFPYFWISSADTHIWVCD</sequence>
<evidence type="ECO:0000259" key="1">
    <source>
        <dbReference type="PROSITE" id="PS50188"/>
    </source>
</evidence>
<dbReference type="PRINTS" id="PR01407">
    <property type="entry name" value="BUTYPHLNCDUF"/>
</dbReference>
<dbReference type="SUPFAM" id="SSF49899">
    <property type="entry name" value="Concanavalin A-like lectins/glucanases"/>
    <property type="match status" value="1"/>
</dbReference>
<dbReference type="PANTHER" id="PTHR24103">
    <property type="entry name" value="E3 UBIQUITIN-PROTEIN LIGASE TRIM"/>
    <property type="match status" value="1"/>
</dbReference>
<dbReference type="Proteomes" id="UP000583740">
    <property type="component" value="Unassembled WGS sequence"/>
</dbReference>
<dbReference type="EMBL" id="VYXE01011781">
    <property type="protein sequence ID" value="NWT28434.1"/>
    <property type="molecule type" value="Genomic_DNA"/>
</dbReference>
<protein>
    <submittedName>
        <fullName evidence="2">TRI10 protein</fullName>
    </submittedName>
</protein>
<dbReference type="PROSITE" id="PS50188">
    <property type="entry name" value="B302_SPRY"/>
    <property type="match status" value="1"/>
</dbReference>
<dbReference type="InterPro" id="IPR003877">
    <property type="entry name" value="SPRY_dom"/>
</dbReference>
<dbReference type="InterPro" id="IPR013320">
    <property type="entry name" value="ConA-like_dom_sf"/>
</dbReference>
<organism evidence="2 3">
    <name type="scientific">Cardinalis cardinalis</name>
    <name type="common">Northern cardinal</name>
    <dbReference type="NCBI Taxonomy" id="98964"/>
    <lineage>
        <taxon>Eukaryota</taxon>
        <taxon>Metazoa</taxon>
        <taxon>Chordata</taxon>
        <taxon>Craniata</taxon>
        <taxon>Vertebrata</taxon>
        <taxon>Euteleostomi</taxon>
        <taxon>Archelosauria</taxon>
        <taxon>Archosauria</taxon>
        <taxon>Dinosauria</taxon>
        <taxon>Saurischia</taxon>
        <taxon>Theropoda</taxon>
        <taxon>Coelurosauria</taxon>
        <taxon>Aves</taxon>
        <taxon>Neognathae</taxon>
        <taxon>Neoaves</taxon>
        <taxon>Telluraves</taxon>
        <taxon>Australaves</taxon>
        <taxon>Passeriformes</taxon>
        <taxon>Cardinalidae</taxon>
        <taxon>Cardinalis</taxon>
    </lineage>
</organism>
<dbReference type="InterPro" id="IPR043136">
    <property type="entry name" value="B30.2/SPRY_sf"/>
</dbReference>
<dbReference type="InterPro" id="IPR050143">
    <property type="entry name" value="TRIM/RBCC"/>
</dbReference>
<proteinExistence type="predicted"/>
<dbReference type="InterPro" id="IPR003879">
    <property type="entry name" value="Butyrophylin_SPRY"/>
</dbReference>
<dbReference type="InterPro" id="IPR001870">
    <property type="entry name" value="B30.2/SPRY"/>
</dbReference>
<feature type="domain" description="B30.2/SPRY" evidence="1">
    <location>
        <begin position="1"/>
        <end position="82"/>
    </location>
</feature>
<dbReference type="Pfam" id="PF00622">
    <property type="entry name" value="SPRY"/>
    <property type="match status" value="1"/>
</dbReference>